<dbReference type="AlphaFoldDB" id="A0A561PCI4"/>
<gene>
    <name evidence="1" type="ORF">FHW36_108175</name>
</gene>
<evidence type="ECO:0000313" key="1">
    <source>
        <dbReference type="EMBL" id="TWF35819.1"/>
    </source>
</evidence>
<accession>A0A561PCI4</accession>
<keyword evidence="2" id="KW-1185">Reference proteome</keyword>
<comment type="caution">
    <text evidence="1">The sequence shown here is derived from an EMBL/GenBank/DDBJ whole genome shotgun (WGS) entry which is preliminary data.</text>
</comment>
<evidence type="ECO:0000313" key="2">
    <source>
        <dbReference type="Proteomes" id="UP000320811"/>
    </source>
</evidence>
<reference evidence="1 2" key="1">
    <citation type="submission" date="2019-06" db="EMBL/GenBank/DDBJ databases">
        <title>Sorghum-associated microbial communities from plants grown in Nebraska, USA.</title>
        <authorList>
            <person name="Schachtman D."/>
        </authorList>
    </citation>
    <scope>NUCLEOTIDE SEQUENCE [LARGE SCALE GENOMIC DNA]</scope>
    <source>
        <strain evidence="1 2">1209</strain>
    </source>
</reference>
<dbReference type="Proteomes" id="UP000320811">
    <property type="component" value="Unassembled WGS sequence"/>
</dbReference>
<name>A0A561PCI4_9BACT</name>
<proteinExistence type="predicted"/>
<sequence>MLDLHRQRYPHTHDSALILRNFTDFSFADDEPDPICLQGKHWEFIRYEIAEMVAPYQ</sequence>
<dbReference type="EMBL" id="VIWO01000008">
    <property type="protein sequence ID" value="TWF35819.1"/>
    <property type="molecule type" value="Genomic_DNA"/>
</dbReference>
<organism evidence="1 2">
    <name type="scientific">Chitinophaga polysaccharea</name>
    <dbReference type="NCBI Taxonomy" id="1293035"/>
    <lineage>
        <taxon>Bacteria</taxon>
        <taxon>Pseudomonadati</taxon>
        <taxon>Bacteroidota</taxon>
        <taxon>Chitinophagia</taxon>
        <taxon>Chitinophagales</taxon>
        <taxon>Chitinophagaceae</taxon>
        <taxon>Chitinophaga</taxon>
    </lineage>
</organism>
<protein>
    <submittedName>
        <fullName evidence="1">Uncharacterized protein</fullName>
    </submittedName>
</protein>